<proteinExistence type="predicted"/>
<dbReference type="KEGG" id="cvn:111102208"/>
<organism evidence="3 4">
    <name type="scientific">Crassostrea virginica</name>
    <name type="common">Eastern oyster</name>
    <dbReference type="NCBI Taxonomy" id="6565"/>
    <lineage>
        <taxon>Eukaryota</taxon>
        <taxon>Metazoa</taxon>
        <taxon>Spiralia</taxon>
        <taxon>Lophotrochozoa</taxon>
        <taxon>Mollusca</taxon>
        <taxon>Bivalvia</taxon>
        <taxon>Autobranchia</taxon>
        <taxon>Pteriomorphia</taxon>
        <taxon>Ostreida</taxon>
        <taxon>Ostreoidea</taxon>
        <taxon>Ostreidae</taxon>
        <taxon>Crassostrea</taxon>
    </lineage>
</organism>
<dbReference type="GeneID" id="111102208"/>
<evidence type="ECO:0000313" key="4">
    <source>
        <dbReference type="RefSeq" id="XP_022290568.1"/>
    </source>
</evidence>
<dbReference type="Proteomes" id="UP000694844">
    <property type="component" value="Chromosome 6"/>
</dbReference>
<protein>
    <submittedName>
        <fullName evidence="4">Uncharacterized protein LOC111102208</fullName>
    </submittedName>
</protein>
<name>A0A8B8AJ32_CRAVI</name>
<dbReference type="CDD" id="cd00033">
    <property type="entry name" value="CCP"/>
    <property type="match status" value="1"/>
</dbReference>
<evidence type="ECO:0000259" key="2">
    <source>
        <dbReference type="SMART" id="SM00032"/>
    </source>
</evidence>
<keyword evidence="1" id="KW-1015">Disulfide bond</keyword>
<accession>A0A8B8AJ32</accession>
<dbReference type="Gene3D" id="2.10.70.10">
    <property type="entry name" value="Complement Module, domain 1"/>
    <property type="match status" value="1"/>
</dbReference>
<gene>
    <name evidence="4" type="primary">LOC111102208</name>
</gene>
<dbReference type="InterPro" id="IPR035976">
    <property type="entry name" value="Sushi/SCR/CCP_sf"/>
</dbReference>
<sequence length="281" mass="30208">MPSPYIDIPHGLGVYPDFVTVQLTLSSGYVSEAQGTTSTTTDHGPKWVNSCGTIFGTTDTSVTIWAAAGADDFVACFKDGWGSEDISYSSANVVIRAWILTNSEVIQNDIYSYTQGGSFPSQPVLINVFNLDHHIVLVETRDASVAQGRTFYGAGSASEVEAGEPYGGTLYGYNQTHALLWTPAASYGNPIYVDGIWGDGMDPLHIVSVSITVKVIATGAIPILVCLSPPTITNGFYELSNDTASYHCNPGYMPNQIKNIFQCNNSVWENVTFSCEGIQAQ</sequence>
<evidence type="ECO:0000313" key="3">
    <source>
        <dbReference type="Proteomes" id="UP000694844"/>
    </source>
</evidence>
<dbReference type="AlphaFoldDB" id="A0A8B8AJ32"/>
<feature type="domain" description="Sushi" evidence="2">
    <location>
        <begin position="226"/>
        <end position="275"/>
    </location>
</feature>
<dbReference type="SMART" id="SM00032">
    <property type="entry name" value="CCP"/>
    <property type="match status" value="1"/>
</dbReference>
<keyword evidence="3" id="KW-1185">Reference proteome</keyword>
<dbReference type="SUPFAM" id="SSF57535">
    <property type="entry name" value="Complement control module/SCR domain"/>
    <property type="match status" value="1"/>
</dbReference>
<reference evidence="4" key="1">
    <citation type="submission" date="2025-08" db="UniProtKB">
        <authorList>
            <consortium name="RefSeq"/>
        </authorList>
    </citation>
    <scope>IDENTIFICATION</scope>
    <source>
        <tissue evidence="4">Whole sample</tissue>
    </source>
</reference>
<evidence type="ECO:0000256" key="1">
    <source>
        <dbReference type="ARBA" id="ARBA00023157"/>
    </source>
</evidence>
<dbReference type="InterPro" id="IPR000436">
    <property type="entry name" value="Sushi_SCR_CCP_dom"/>
</dbReference>
<dbReference type="RefSeq" id="XP_022290568.1">
    <property type="nucleotide sequence ID" value="XM_022434860.1"/>
</dbReference>